<dbReference type="InterPro" id="IPR050715">
    <property type="entry name" value="LRR-SigEffector_domain"/>
</dbReference>
<proteinExistence type="predicted"/>
<dbReference type="Gene3D" id="3.80.10.10">
    <property type="entry name" value="Ribonuclease Inhibitor"/>
    <property type="match status" value="2"/>
</dbReference>
<dbReference type="SUPFAM" id="SSF52058">
    <property type="entry name" value="L domain-like"/>
    <property type="match status" value="1"/>
</dbReference>
<comment type="caution">
    <text evidence="1">The sequence shown here is derived from an EMBL/GenBank/DDBJ whole genome shotgun (WGS) entry which is preliminary data.</text>
</comment>
<evidence type="ECO:0000313" key="2">
    <source>
        <dbReference type="Proteomes" id="UP000288805"/>
    </source>
</evidence>
<dbReference type="PANTHER" id="PTHR45752:SF195">
    <property type="entry name" value="LEUCINE-RICH REPEAT (LRR) FAMILY PROTEIN-RELATED"/>
    <property type="match status" value="1"/>
</dbReference>
<protein>
    <submittedName>
        <fullName evidence="1">Disease resistance-like protein CSA1</fullName>
    </submittedName>
</protein>
<accession>A0A438GWZ1</accession>
<gene>
    <name evidence="1" type="primary">CSA1_15</name>
    <name evidence="1" type="ORF">CK203_047525</name>
</gene>
<dbReference type="Proteomes" id="UP000288805">
    <property type="component" value="Unassembled WGS sequence"/>
</dbReference>
<organism evidence="1 2">
    <name type="scientific">Vitis vinifera</name>
    <name type="common">Grape</name>
    <dbReference type="NCBI Taxonomy" id="29760"/>
    <lineage>
        <taxon>Eukaryota</taxon>
        <taxon>Viridiplantae</taxon>
        <taxon>Streptophyta</taxon>
        <taxon>Embryophyta</taxon>
        <taxon>Tracheophyta</taxon>
        <taxon>Spermatophyta</taxon>
        <taxon>Magnoliopsida</taxon>
        <taxon>eudicotyledons</taxon>
        <taxon>Gunneridae</taxon>
        <taxon>Pentapetalae</taxon>
        <taxon>rosids</taxon>
        <taxon>Vitales</taxon>
        <taxon>Vitaceae</taxon>
        <taxon>Viteae</taxon>
        <taxon>Vitis</taxon>
    </lineage>
</organism>
<dbReference type="EMBL" id="QGNW01000324">
    <property type="protein sequence ID" value="RVW76724.1"/>
    <property type="molecule type" value="Genomic_DNA"/>
</dbReference>
<dbReference type="AlphaFoldDB" id="A0A438GWZ1"/>
<dbReference type="InterPro" id="IPR032675">
    <property type="entry name" value="LRR_dom_sf"/>
</dbReference>
<evidence type="ECO:0000313" key="1">
    <source>
        <dbReference type="EMBL" id="RVW76724.1"/>
    </source>
</evidence>
<dbReference type="PANTHER" id="PTHR45752">
    <property type="entry name" value="LEUCINE-RICH REPEAT-CONTAINING"/>
    <property type="match status" value="1"/>
</dbReference>
<sequence>MLLRSNIASIKGHTLWLHFMAMEECGIHLIYASCFKCQRNEEYQQKLCLKGHAINELPIIECPLELDSLCLRECKNLESLPSTICELKSLTTLSCPGCSQLKTFPAILETWENLRTAIEELPSSIQHIRGLRYLNLAYCNNLEFKCGSCWNKAIIIIIPGNNGIPGWISEQKKGSQITIKLPIDCNLVNLPESICNLRFLKYLNVNLCSKLEKFPDNLGSLQCLEGLEAAGFDSNQVLRAIHSDVCYMSPCKALNLSINYFSSIPARINQLSNLRILDLSHCHKLLQIPELPPSLRGLDVHVCPCLETLLSPSSLLGFSLFKCFKSAIEV</sequence>
<reference evidence="1 2" key="1">
    <citation type="journal article" date="2018" name="PLoS Genet.">
        <title>Population sequencing reveals clonal diversity and ancestral inbreeding in the grapevine cultivar Chardonnay.</title>
        <authorList>
            <person name="Roach M.J."/>
            <person name="Johnson D.L."/>
            <person name="Bohlmann J."/>
            <person name="van Vuuren H.J."/>
            <person name="Jones S.J."/>
            <person name="Pretorius I.S."/>
            <person name="Schmidt S.A."/>
            <person name="Borneman A.R."/>
        </authorList>
    </citation>
    <scope>NUCLEOTIDE SEQUENCE [LARGE SCALE GENOMIC DNA]</scope>
    <source>
        <strain evidence="2">cv. Chardonnay</strain>
        <tissue evidence="1">Leaf</tissue>
    </source>
</reference>
<name>A0A438GWZ1_VITVI</name>